<reference evidence="5" key="1">
    <citation type="journal article" date="2019" name="Int. J. Syst. Evol. Microbiol.">
        <title>The Global Catalogue of Microorganisms (GCM) 10K type strain sequencing project: providing services to taxonomists for standard genome sequencing and annotation.</title>
        <authorList>
            <consortium name="The Broad Institute Genomics Platform"/>
            <consortium name="The Broad Institute Genome Sequencing Center for Infectious Disease"/>
            <person name="Wu L."/>
            <person name="Ma J."/>
        </authorList>
    </citation>
    <scope>NUCLEOTIDE SEQUENCE [LARGE SCALE GENOMIC DNA]</scope>
    <source>
        <strain evidence="5">CGMCC 1.15053</strain>
    </source>
</reference>
<organism evidence="4 5">
    <name type="scientific">Deinococcus petrolearius</name>
    <dbReference type="NCBI Taxonomy" id="1751295"/>
    <lineage>
        <taxon>Bacteria</taxon>
        <taxon>Thermotogati</taxon>
        <taxon>Deinococcota</taxon>
        <taxon>Deinococci</taxon>
        <taxon>Deinococcales</taxon>
        <taxon>Deinococcaceae</taxon>
        <taxon>Deinococcus</taxon>
    </lineage>
</organism>
<protein>
    <submittedName>
        <fullName evidence="4">Molybdopterin-binding protein</fullName>
    </submittedName>
</protein>
<evidence type="ECO:0000313" key="4">
    <source>
        <dbReference type="EMBL" id="MFC5848490.1"/>
    </source>
</evidence>
<proteinExistence type="predicted"/>
<dbReference type="PROSITE" id="PS51866">
    <property type="entry name" value="MOP"/>
    <property type="match status" value="1"/>
</dbReference>
<keyword evidence="1 2" id="KW-0500">Molybdenum</keyword>
<dbReference type="Proteomes" id="UP001595979">
    <property type="component" value="Unassembled WGS sequence"/>
</dbReference>
<evidence type="ECO:0000313" key="5">
    <source>
        <dbReference type="Proteomes" id="UP001595979"/>
    </source>
</evidence>
<accession>A0ABW1DJR4</accession>
<evidence type="ECO:0000256" key="1">
    <source>
        <dbReference type="ARBA" id="ARBA00022505"/>
    </source>
</evidence>
<dbReference type="RefSeq" id="WP_380048587.1">
    <property type="nucleotide sequence ID" value="NZ_JBHSOH010000007.1"/>
</dbReference>
<dbReference type="InterPro" id="IPR004606">
    <property type="entry name" value="Mop_domain"/>
</dbReference>
<comment type="caution">
    <text evidence="4">The sequence shown here is derived from an EMBL/GenBank/DDBJ whole genome shotgun (WGS) entry which is preliminary data.</text>
</comment>
<dbReference type="InterPro" id="IPR008995">
    <property type="entry name" value="Mo/tungstate-bd_C_term_dom"/>
</dbReference>
<dbReference type="SUPFAM" id="SSF50331">
    <property type="entry name" value="MOP-like"/>
    <property type="match status" value="1"/>
</dbReference>
<dbReference type="Pfam" id="PF03459">
    <property type="entry name" value="TOBE"/>
    <property type="match status" value="1"/>
</dbReference>
<dbReference type="NCBIfam" id="TIGR00638">
    <property type="entry name" value="Mop"/>
    <property type="match status" value="1"/>
</dbReference>
<name>A0ABW1DJR4_9DEIO</name>
<feature type="domain" description="Mop" evidence="3">
    <location>
        <begin position="2"/>
        <end position="68"/>
    </location>
</feature>
<dbReference type="EMBL" id="JBHSOH010000007">
    <property type="protein sequence ID" value="MFC5848490.1"/>
    <property type="molecule type" value="Genomic_DNA"/>
</dbReference>
<gene>
    <name evidence="4" type="ORF">ACFPQ6_09220</name>
</gene>
<dbReference type="Gene3D" id="2.40.50.100">
    <property type="match status" value="1"/>
</dbReference>
<evidence type="ECO:0000256" key="2">
    <source>
        <dbReference type="PROSITE-ProRule" id="PRU01213"/>
    </source>
</evidence>
<dbReference type="InterPro" id="IPR005116">
    <property type="entry name" value="Transp-assoc_OB_typ1"/>
</dbReference>
<evidence type="ECO:0000259" key="3">
    <source>
        <dbReference type="PROSITE" id="PS51866"/>
    </source>
</evidence>
<sequence>MQLSARNVIAGRITAVKLGSVEAEVSLELSPGVVVTSVITRTSAERLGLKEGMEASAVIKASDVMLAVE</sequence>
<keyword evidence="5" id="KW-1185">Reference proteome</keyword>